<proteinExistence type="predicted"/>
<evidence type="ECO:0000313" key="4">
    <source>
        <dbReference type="EMBL" id="NDK39640.1"/>
    </source>
</evidence>
<comment type="caution">
    <text evidence="4">The sequence shown here is derived from an EMBL/GenBank/DDBJ whole genome shotgun (WGS) entry which is preliminary data.</text>
</comment>
<dbReference type="Pfam" id="PF00753">
    <property type="entry name" value="Lactamase_B"/>
    <property type="match status" value="1"/>
</dbReference>
<dbReference type="InterPro" id="IPR022712">
    <property type="entry name" value="Beta_Casp"/>
</dbReference>
<evidence type="ECO:0000313" key="5">
    <source>
        <dbReference type="Proteomes" id="UP001429354"/>
    </source>
</evidence>
<dbReference type="InterPro" id="IPR036866">
    <property type="entry name" value="RibonucZ/Hydroxyglut_hydro"/>
</dbReference>
<dbReference type="InterPro" id="IPR001279">
    <property type="entry name" value="Metallo-B-lactamas"/>
</dbReference>
<dbReference type="Gene3D" id="3.60.15.10">
    <property type="entry name" value="Ribonuclease Z/Hydroxyacylglutathione hydrolase-like"/>
    <property type="match status" value="1"/>
</dbReference>
<sequence length="457" mass="50859">MQVEFHGAAGEVTGSLHLVIAAGKRILLDCGLMQGSRESEARNVDPFPFEPSQIDALVVSHAHIDHIGRVPLLVKRGFSGPIFVQHAGADLMPVMLLDSASLAESDALRANRKRGAGEPEVQPLYAREDVELAMEQVRGLPYGSRQEIVPGVEITFRDAGHILGSCIIELWADGRKLVFSGDLGPKGTPILRDPELVRDADLVLMESTYGDRNHRERADTLHELGDIFESAWRDRGNVLIPAFAVGRSQELLYWFAKYWDQWQLSRWKIFLDSPMAAKVVSVYDRHAELFDQEALQVWKDKPNPFRLPNLHISASTAESMAINQFESGAIIIAGSGMANGGRILHHLKYNLGRRNAHMVFVGYQAEGTLGRRLVEGAKWVRIHGRDYRVNAQKHTIGGLSAHADQRGLMEWYAGFDQHPPLVLVHGEDKARETLAGEIGERHGIRVELVRPGMVLEV</sequence>
<keyword evidence="5" id="KW-1185">Reference proteome</keyword>
<dbReference type="PANTHER" id="PTHR11203:SF37">
    <property type="entry name" value="INTEGRATOR COMPLEX SUBUNIT 11"/>
    <property type="match status" value="1"/>
</dbReference>
<dbReference type="SMART" id="SM00849">
    <property type="entry name" value="Lactamase_B"/>
    <property type="match status" value="1"/>
</dbReference>
<evidence type="ECO:0000259" key="3">
    <source>
        <dbReference type="SMART" id="SM01027"/>
    </source>
</evidence>
<dbReference type="PANTHER" id="PTHR11203">
    <property type="entry name" value="CLEAVAGE AND POLYADENYLATION SPECIFICITY FACTOR FAMILY MEMBER"/>
    <property type="match status" value="1"/>
</dbReference>
<dbReference type="Proteomes" id="UP001429354">
    <property type="component" value="Unassembled WGS sequence"/>
</dbReference>
<dbReference type="InterPro" id="IPR050698">
    <property type="entry name" value="MBL"/>
</dbReference>
<dbReference type="InterPro" id="IPR011108">
    <property type="entry name" value="RMMBL"/>
</dbReference>
<protein>
    <submittedName>
        <fullName evidence="4">MBL fold metallo-hydrolase</fullName>
    </submittedName>
</protein>
<dbReference type="Pfam" id="PF10996">
    <property type="entry name" value="Beta-Casp"/>
    <property type="match status" value="1"/>
</dbReference>
<dbReference type="Pfam" id="PF07521">
    <property type="entry name" value="RMMBL"/>
    <property type="match status" value="1"/>
</dbReference>
<dbReference type="CDD" id="cd16295">
    <property type="entry name" value="TTHA0252-CPSF-like_MBL-fold"/>
    <property type="match status" value="1"/>
</dbReference>
<name>A0ABX0AGP5_9GAMM</name>
<dbReference type="EMBL" id="QOVG01000008">
    <property type="protein sequence ID" value="NDK39640.1"/>
    <property type="molecule type" value="Genomic_DNA"/>
</dbReference>
<feature type="domain" description="Beta-Casp" evidence="3">
    <location>
        <begin position="248"/>
        <end position="373"/>
    </location>
</feature>
<accession>A0ABX0AGP5</accession>
<evidence type="ECO:0000259" key="2">
    <source>
        <dbReference type="SMART" id="SM00849"/>
    </source>
</evidence>
<evidence type="ECO:0000256" key="1">
    <source>
        <dbReference type="ARBA" id="ARBA00022801"/>
    </source>
</evidence>
<keyword evidence="1" id="KW-0378">Hydrolase</keyword>
<gene>
    <name evidence="4" type="ORF">DT603_12390</name>
</gene>
<dbReference type="Gene3D" id="3.40.50.10890">
    <property type="match status" value="1"/>
</dbReference>
<organism evidence="4 5">
    <name type="scientific">Pseudoxanthomonas gei</name>
    <dbReference type="NCBI Taxonomy" id="1383030"/>
    <lineage>
        <taxon>Bacteria</taxon>
        <taxon>Pseudomonadati</taxon>
        <taxon>Pseudomonadota</taxon>
        <taxon>Gammaproteobacteria</taxon>
        <taxon>Lysobacterales</taxon>
        <taxon>Lysobacteraceae</taxon>
        <taxon>Pseudoxanthomonas</taxon>
    </lineage>
</organism>
<reference evidence="4 5" key="1">
    <citation type="submission" date="2018-07" db="EMBL/GenBank/DDBJ databases">
        <title>Whole genome Sequencing of Pseudoxanthomonas gei KCTC 32298 (T).</title>
        <authorList>
            <person name="Kumar S."/>
            <person name="Bansal K."/>
            <person name="Kaur A."/>
            <person name="Patil P."/>
            <person name="Sharma S."/>
            <person name="Patil P.B."/>
        </authorList>
    </citation>
    <scope>NUCLEOTIDE SEQUENCE [LARGE SCALE GENOMIC DNA]</scope>
    <source>
        <strain evidence="4 5">KCTC 32298</strain>
    </source>
</reference>
<dbReference type="SUPFAM" id="SSF56281">
    <property type="entry name" value="Metallo-hydrolase/oxidoreductase"/>
    <property type="match status" value="1"/>
</dbReference>
<dbReference type="SMART" id="SM01027">
    <property type="entry name" value="Beta-Casp"/>
    <property type="match status" value="1"/>
</dbReference>
<feature type="domain" description="Metallo-beta-lactamase" evidence="2">
    <location>
        <begin position="13"/>
        <end position="232"/>
    </location>
</feature>
<dbReference type="RefSeq" id="WP_162350210.1">
    <property type="nucleotide sequence ID" value="NZ_QOVG01000008.1"/>
</dbReference>